<dbReference type="AlphaFoldDB" id="A0A2M6WPH9"/>
<keyword evidence="5 8" id="KW-0808">Transferase</keyword>
<dbReference type="PROSITE" id="PS00373">
    <property type="entry name" value="GART"/>
    <property type="match status" value="1"/>
</dbReference>
<evidence type="ECO:0000256" key="3">
    <source>
        <dbReference type="ARBA" id="ARBA00012261"/>
    </source>
</evidence>
<dbReference type="InterPro" id="IPR002376">
    <property type="entry name" value="Formyl_transf_N"/>
</dbReference>
<dbReference type="Pfam" id="PF00551">
    <property type="entry name" value="Formyl_trans_N"/>
    <property type="match status" value="1"/>
</dbReference>
<feature type="binding site" evidence="8">
    <location>
        <begin position="113"/>
        <end position="116"/>
    </location>
    <ligand>
        <name>(6S)-5,6,7,8-tetrahydrofolate</name>
        <dbReference type="ChEBI" id="CHEBI:57453"/>
    </ligand>
</feature>
<proteinExistence type="inferred from homology"/>
<dbReference type="HAMAP" id="MF_00182">
    <property type="entry name" value="Formyl_trans"/>
    <property type="match status" value="1"/>
</dbReference>
<dbReference type="InterPro" id="IPR044135">
    <property type="entry name" value="Met-tRNA-FMT_C"/>
</dbReference>
<dbReference type="SUPFAM" id="SSF53328">
    <property type="entry name" value="Formyltransferase"/>
    <property type="match status" value="1"/>
</dbReference>
<dbReference type="Gene3D" id="3.40.50.170">
    <property type="entry name" value="Formyl transferase, N-terminal domain"/>
    <property type="match status" value="1"/>
</dbReference>
<protein>
    <recommendedName>
        <fullName evidence="4 8">Methionyl-tRNA formyltransferase</fullName>
        <ecNumber evidence="3 8">2.1.2.9</ecNumber>
    </recommendedName>
</protein>
<dbReference type="Pfam" id="PF02911">
    <property type="entry name" value="Formyl_trans_C"/>
    <property type="match status" value="1"/>
</dbReference>
<organism evidence="11 12">
    <name type="scientific">Candidatus Falkowbacteria bacterium CG10_big_fil_rev_8_21_14_0_10_39_9</name>
    <dbReference type="NCBI Taxonomy" id="1974566"/>
    <lineage>
        <taxon>Bacteria</taxon>
        <taxon>Candidatus Falkowiibacteriota</taxon>
    </lineage>
</organism>
<dbReference type="CDD" id="cd08704">
    <property type="entry name" value="Met_tRNA_FMT_C"/>
    <property type="match status" value="1"/>
</dbReference>
<dbReference type="EC" id="2.1.2.9" evidence="3 8"/>
<feature type="domain" description="Formyl transferase C-terminal" evidence="10">
    <location>
        <begin position="208"/>
        <end position="311"/>
    </location>
</feature>
<dbReference type="EMBL" id="PFAQ01000041">
    <property type="protein sequence ID" value="PIT94634.1"/>
    <property type="molecule type" value="Genomic_DNA"/>
</dbReference>
<evidence type="ECO:0000256" key="8">
    <source>
        <dbReference type="HAMAP-Rule" id="MF_00182"/>
    </source>
</evidence>
<keyword evidence="6 8" id="KW-0648">Protein biosynthesis</keyword>
<dbReference type="SUPFAM" id="SSF50486">
    <property type="entry name" value="FMT C-terminal domain-like"/>
    <property type="match status" value="1"/>
</dbReference>
<reference evidence="12" key="1">
    <citation type="submission" date="2017-09" db="EMBL/GenBank/DDBJ databases">
        <title>Depth-based differentiation of microbial function through sediment-hosted aquifers and enrichment of novel symbionts in the deep terrestrial subsurface.</title>
        <authorList>
            <person name="Probst A.J."/>
            <person name="Ladd B."/>
            <person name="Jarett J.K."/>
            <person name="Geller-Mcgrath D.E."/>
            <person name="Sieber C.M.K."/>
            <person name="Emerson J.B."/>
            <person name="Anantharaman K."/>
            <person name="Thomas B.C."/>
            <person name="Malmstrom R."/>
            <person name="Stieglmeier M."/>
            <person name="Klingl A."/>
            <person name="Woyke T."/>
            <person name="Ryan C.M."/>
            <person name="Banfield J.F."/>
        </authorList>
    </citation>
    <scope>NUCLEOTIDE SEQUENCE [LARGE SCALE GENOMIC DNA]</scope>
</reference>
<evidence type="ECO:0000256" key="5">
    <source>
        <dbReference type="ARBA" id="ARBA00022679"/>
    </source>
</evidence>
<evidence type="ECO:0000256" key="6">
    <source>
        <dbReference type="ARBA" id="ARBA00022917"/>
    </source>
</evidence>
<dbReference type="InterPro" id="IPR005793">
    <property type="entry name" value="Formyl_trans_C"/>
</dbReference>
<comment type="catalytic activity">
    <reaction evidence="7 8">
        <text>L-methionyl-tRNA(fMet) + (6R)-10-formyltetrahydrofolate = N-formyl-L-methionyl-tRNA(fMet) + (6S)-5,6,7,8-tetrahydrofolate + H(+)</text>
        <dbReference type="Rhea" id="RHEA:24380"/>
        <dbReference type="Rhea" id="RHEA-COMP:9952"/>
        <dbReference type="Rhea" id="RHEA-COMP:9953"/>
        <dbReference type="ChEBI" id="CHEBI:15378"/>
        <dbReference type="ChEBI" id="CHEBI:57453"/>
        <dbReference type="ChEBI" id="CHEBI:78530"/>
        <dbReference type="ChEBI" id="CHEBI:78844"/>
        <dbReference type="ChEBI" id="CHEBI:195366"/>
        <dbReference type="EC" id="2.1.2.9"/>
    </reaction>
</comment>
<evidence type="ECO:0000256" key="1">
    <source>
        <dbReference type="ARBA" id="ARBA00002606"/>
    </source>
</evidence>
<comment type="function">
    <text evidence="1 8">Attaches a formyl group to the free amino group of methionyl-tRNA(fMet). The formyl group appears to play a dual role in the initiator identity of N-formylmethionyl-tRNA by promoting its recognition by IF2 and preventing the misappropriation of this tRNA by the elongation apparatus.</text>
</comment>
<sequence length="320" mass="35513">MGNKRIKTIFMGTPEFGARALEALLDSDFFDIIAVVTQPDKKVGRGLELSTPAIKKVAQKHGLTIYQPEIIRNEVTLIKDLNPDLIVVAAYGQIIPVSILDIPPHGCVNVHGSLLPKYRGAACLQAPILNGEKYSGVTIMKMNEGLDTGPILARKKIRLAQDETASSLHDKLAELGAPLLIKTLKKYIKGGIKPKKQKSRYATYVKMLKKEDGHINWHKSAVEIERVTRALNPWPGAYGYLTDEDLKINSVLFKIWAVRPKPLKINKYKVGQLFLYNSAVAVQCGQNALVIIKLQLEGRKVMEVDSFLRGNQNIIGSILK</sequence>
<dbReference type="InterPro" id="IPR041711">
    <property type="entry name" value="Met-tRNA-FMT_N"/>
</dbReference>
<comment type="similarity">
    <text evidence="2 8">Belongs to the Fmt family.</text>
</comment>
<dbReference type="GO" id="GO:0005829">
    <property type="term" value="C:cytosol"/>
    <property type="evidence" value="ECO:0007669"/>
    <property type="project" value="TreeGrafter"/>
</dbReference>
<evidence type="ECO:0000313" key="11">
    <source>
        <dbReference type="EMBL" id="PIT94634.1"/>
    </source>
</evidence>
<accession>A0A2M6WPH9</accession>
<gene>
    <name evidence="8" type="primary">fmt</name>
    <name evidence="11" type="ORF">COT98_02740</name>
</gene>
<dbReference type="GO" id="GO:0004479">
    <property type="term" value="F:methionyl-tRNA formyltransferase activity"/>
    <property type="evidence" value="ECO:0007669"/>
    <property type="project" value="UniProtKB-UniRule"/>
</dbReference>
<evidence type="ECO:0000256" key="2">
    <source>
        <dbReference type="ARBA" id="ARBA00010699"/>
    </source>
</evidence>
<evidence type="ECO:0000259" key="9">
    <source>
        <dbReference type="Pfam" id="PF00551"/>
    </source>
</evidence>
<dbReference type="InterPro" id="IPR037022">
    <property type="entry name" value="Formyl_trans_C_sf"/>
</dbReference>
<dbReference type="InterPro" id="IPR011034">
    <property type="entry name" value="Formyl_transferase-like_C_sf"/>
</dbReference>
<dbReference type="Gene3D" id="3.10.25.10">
    <property type="entry name" value="Formyl transferase, C-terminal domain"/>
    <property type="match status" value="1"/>
</dbReference>
<dbReference type="CDD" id="cd08646">
    <property type="entry name" value="FMT_core_Met-tRNA-FMT_N"/>
    <property type="match status" value="1"/>
</dbReference>
<dbReference type="NCBIfam" id="TIGR00460">
    <property type="entry name" value="fmt"/>
    <property type="match status" value="1"/>
</dbReference>
<dbReference type="InterPro" id="IPR036477">
    <property type="entry name" value="Formyl_transf_N_sf"/>
</dbReference>
<feature type="domain" description="Formyl transferase N-terminal" evidence="9">
    <location>
        <begin position="5"/>
        <end position="183"/>
    </location>
</feature>
<dbReference type="InterPro" id="IPR001555">
    <property type="entry name" value="GART_AS"/>
</dbReference>
<evidence type="ECO:0000256" key="4">
    <source>
        <dbReference type="ARBA" id="ARBA00016014"/>
    </source>
</evidence>
<evidence type="ECO:0000259" key="10">
    <source>
        <dbReference type="Pfam" id="PF02911"/>
    </source>
</evidence>
<dbReference type="InterPro" id="IPR005794">
    <property type="entry name" value="Fmt"/>
</dbReference>
<name>A0A2M6WPH9_9BACT</name>
<dbReference type="PANTHER" id="PTHR11138:SF5">
    <property type="entry name" value="METHIONYL-TRNA FORMYLTRANSFERASE, MITOCHONDRIAL"/>
    <property type="match status" value="1"/>
</dbReference>
<dbReference type="PANTHER" id="PTHR11138">
    <property type="entry name" value="METHIONYL-TRNA FORMYLTRANSFERASE"/>
    <property type="match status" value="1"/>
</dbReference>
<evidence type="ECO:0000256" key="7">
    <source>
        <dbReference type="ARBA" id="ARBA00048558"/>
    </source>
</evidence>
<dbReference type="Proteomes" id="UP000228900">
    <property type="component" value="Unassembled WGS sequence"/>
</dbReference>
<evidence type="ECO:0000313" key="12">
    <source>
        <dbReference type="Proteomes" id="UP000228900"/>
    </source>
</evidence>
<comment type="caution">
    <text evidence="11">The sequence shown here is derived from an EMBL/GenBank/DDBJ whole genome shotgun (WGS) entry which is preliminary data.</text>
</comment>